<reference evidence="1" key="1">
    <citation type="submission" date="2020-10" db="EMBL/GenBank/DDBJ databases">
        <authorList>
            <person name="Gilroy R."/>
        </authorList>
    </citation>
    <scope>NUCLEOTIDE SEQUENCE</scope>
    <source>
        <strain evidence="1">ChiW13-3771</strain>
    </source>
</reference>
<proteinExistence type="predicted"/>
<dbReference type="AlphaFoldDB" id="A0A9D1EGL0"/>
<dbReference type="EMBL" id="DVHN01000180">
    <property type="protein sequence ID" value="HIR89800.1"/>
    <property type="molecule type" value="Genomic_DNA"/>
</dbReference>
<organism evidence="1 2">
    <name type="scientific">Candidatus Fimimorpha faecalis</name>
    <dbReference type="NCBI Taxonomy" id="2840824"/>
    <lineage>
        <taxon>Bacteria</taxon>
        <taxon>Bacillati</taxon>
        <taxon>Bacillota</taxon>
        <taxon>Clostridia</taxon>
        <taxon>Eubacteriales</taxon>
        <taxon>Candidatus Fimimorpha</taxon>
    </lineage>
</organism>
<comment type="caution">
    <text evidence="1">The sequence shown here is derived from an EMBL/GenBank/DDBJ whole genome shotgun (WGS) entry which is preliminary data.</text>
</comment>
<reference evidence="1" key="2">
    <citation type="journal article" date="2021" name="PeerJ">
        <title>Extensive microbial diversity within the chicken gut microbiome revealed by metagenomics and culture.</title>
        <authorList>
            <person name="Gilroy R."/>
            <person name="Ravi A."/>
            <person name="Getino M."/>
            <person name="Pursley I."/>
            <person name="Horton D.L."/>
            <person name="Alikhan N.F."/>
            <person name="Baker D."/>
            <person name="Gharbi K."/>
            <person name="Hall N."/>
            <person name="Watson M."/>
            <person name="Adriaenssens E.M."/>
            <person name="Foster-Nyarko E."/>
            <person name="Jarju S."/>
            <person name="Secka A."/>
            <person name="Antonio M."/>
            <person name="Oren A."/>
            <person name="Chaudhuri R.R."/>
            <person name="La Ragione R."/>
            <person name="Hildebrand F."/>
            <person name="Pallen M.J."/>
        </authorList>
    </citation>
    <scope>NUCLEOTIDE SEQUENCE</scope>
    <source>
        <strain evidence="1">ChiW13-3771</strain>
    </source>
</reference>
<dbReference type="Proteomes" id="UP000824201">
    <property type="component" value="Unassembled WGS sequence"/>
</dbReference>
<sequence>MIQVWVPGLGREFEFVLPDSMRIHQLVKLMAKILMEEYPESNAQSQELRLVEKQTLLALHPRNTVAESGMADGKEYMLM</sequence>
<gene>
    <name evidence="1" type="ORF">IAC96_12720</name>
</gene>
<accession>A0A9D1EGL0</accession>
<protein>
    <submittedName>
        <fullName evidence="1">Uncharacterized protein</fullName>
    </submittedName>
</protein>
<evidence type="ECO:0000313" key="1">
    <source>
        <dbReference type="EMBL" id="HIR89800.1"/>
    </source>
</evidence>
<name>A0A9D1EGL0_9FIRM</name>
<evidence type="ECO:0000313" key="2">
    <source>
        <dbReference type="Proteomes" id="UP000824201"/>
    </source>
</evidence>